<reference evidence="1 2" key="1">
    <citation type="journal article" date="2012" name="J. Bacteriol.">
        <title>Genome Sequence of the Filamentous Bacterium Fibrisoma limi BUZ 3T.</title>
        <authorList>
            <person name="Filippini M."/>
            <person name="Qi W."/>
            <person name="Jaenicke S."/>
            <person name="Goesmann A."/>
            <person name="Smits T.H."/>
            <person name="Bagheri H.C."/>
        </authorList>
    </citation>
    <scope>NUCLEOTIDE SEQUENCE [LARGE SCALE GENOMIC DNA]</scope>
    <source>
        <strain evidence="2">BUZ 3T</strain>
    </source>
</reference>
<gene>
    <name evidence="1" type="ORF">BN8_01990</name>
</gene>
<dbReference type="Proteomes" id="UP000009309">
    <property type="component" value="Unassembled WGS sequence"/>
</dbReference>
<dbReference type="OrthoDB" id="1098088at2"/>
<comment type="caution">
    <text evidence="1">The sequence shown here is derived from an EMBL/GenBank/DDBJ whole genome shotgun (WGS) entry which is preliminary data.</text>
</comment>
<name>I2GGC0_9BACT</name>
<dbReference type="AlphaFoldDB" id="I2GGC0"/>
<protein>
    <submittedName>
        <fullName evidence="1">Uncharacterized protein</fullName>
    </submittedName>
</protein>
<dbReference type="eggNOG" id="COG2856">
    <property type="taxonomic scope" value="Bacteria"/>
</dbReference>
<dbReference type="EMBL" id="CAIT01000006">
    <property type="protein sequence ID" value="CCH52945.1"/>
    <property type="molecule type" value="Genomic_DNA"/>
</dbReference>
<dbReference type="RefSeq" id="WP_009281529.1">
    <property type="nucleotide sequence ID" value="NZ_CAIT01000006.1"/>
</dbReference>
<keyword evidence="2" id="KW-1185">Reference proteome</keyword>
<dbReference type="STRING" id="1185876.BN8_01990"/>
<organism evidence="1 2">
    <name type="scientific">Fibrisoma limi BUZ 3</name>
    <dbReference type="NCBI Taxonomy" id="1185876"/>
    <lineage>
        <taxon>Bacteria</taxon>
        <taxon>Pseudomonadati</taxon>
        <taxon>Bacteroidota</taxon>
        <taxon>Cytophagia</taxon>
        <taxon>Cytophagales</taxon>
        <taxon>Spirosomataceae</taxon>
        <taxon>Fibrisoma</taxon>
    </lineage>
</organism>
<sequence>MLIDKSSAQPDEISPELAAFEQHKHIPSVIRKNVLIALSFYPELRTASIRFVFKQSIRSSVMQAQPVVGSLLGNRNKRAYQINISAMFKLTHTAIPIHHIPDAIMIGWIGHELGHIMDYENRSTFGMIRFGLGYLFSPNYVRKAERVADDFAVKRGLGNYLVATKRFILDHAELPQVYKDKIARLYVSPEEIVEQVRKLEEEKLAGGQRNV</sequence>
<evidence type="ECO:0000313" key="2">
    <source>
        <dbReference type="Proteomes" id="UP000009309"/>
    </source>
</evidence>
<accession>I2GGC0</accession>
<proteinExistence type="predicted"/>
<evidence type="ECO:0000313" key="1">
    <source>
        <dbReference type="EMBL" id="CCH52945.1"/>
    </source>
</evidence>